<dbReference type="PANTHER" id="PTHR11304:SF29">
    <property type="entry name" value="EPHRIN"/>
    <property type="match status" value="1"/>
</dbReference>
<organism evidence="9 10">
    <name type="scientific">Caligus rogercresseyi</name>
    <name type="common">Sea louse</name>
    <dbReference type="NCBI Taxonomy" id="217165"/>
    <lineage>
        <taxon>Eukaryota</taxon>
        <taxon>Metazoa</taxon>
        <taxon>Ecdysozoa</taxon>
        <taxon>Arthropoda</taxon>
        <taxon>Crustacea</taxon>
        <taxon>Multicrustacea</taxon>
        <taxon>Hexanauplia</taxon>
        <taxon>Copepoda</taxon>
        <taxon>Siphonostomatoida</taxon>
        <taxon>Caligidae</taxon>
        <taxon>Caligus</taxon>
    </lineage>
</organism>
<dbReference type="GO" id="GO:0046875">
    <property type="term" value="F:ephrin receptor binding"/>
    <property type="evidence" value="ECO:0007669"/>
    <property type="project" value="TreeGrafter"/>
</dbReference>
<feature type="signal peptide" evidence="7">
    <location>
        <begin position="1"/>
        <end position="29"/>
    </location>
</feature>
<dbReference type="AlphaFoldDB" id="A0A7T8K079"/>
<feature type="non-terminal residue" evidence="9">
    <location>
        <position position="134"/>
    </location>
</feature>
<evidence type="ECO:0000256" key="6">
    <source>
        <dbReference type="PROSITE-ProRule" id="PRU00884"/>
    </source>
</evidence>
<comment type="caution">
    <text evidence="6">Lacks conserved residue(s) required for the propagation of feature annotation.</text>
</comment>
<dbReference type="Gene3D" id="2.60.40.420">
    <property type="entry name" value="Cupredoxins - blue copper proteins"/>
    <property type="match status" value="2"/>
</dbReference>
<accession>A0A7T8K079</accession>
<dbReference type="Proteomes" id="UP000595437">
    <property type="component" value="Chromosome 11"/>
</dbReference>
<evidence type="ECO:0000256" key="4">
    <source>
        <dbReference type="ARBA" id="ARBA00023157"/>
    </source>
</evidence>
<dbReference type="GO" id="GO:0007411">
    <property type="term" value="P:axon guidance"/>
    <property type="evidence" value="ECO:0007669"/>
    <property type="project" value="TreeGrafter"/>
</dbReference>
<dbReference type="EMBL" id="CP045900">
    <property type="protein sequence ID" value="QQP41697.1"/>
    <property type="molecule type" value="Genomic_DNA"/>
</dbReference>
<sequence length="134" mass="15227">LLSRKITQKGHLLLGVLLVLSQGLADCTAIHNLYWNASNPLFAVGGELRLDVNGGNHPWEYDQYPRSKTAGHQETYIIYSVSRQEYETCRVTSASPKIFEPGKDYYFVSTSSKDDIQRRVSGYCTSHNMRVIFH</sequence>
<comment type="subcellular location">
    <subcellularLocation>
        <location evidence="1">Membrane</location>
    </subcellularLocation>
</comment>
<evidence type="ECO:0000256" key="2">
    <source>
        <dbReference type="ARBA" id="ARBA00022729"/>
    </source>
</evidence>
<protein>
    <submittedName>
        <fullName evidence="9">EphrinB2like</fullName>
    </submittedName>
</protein>
<evidence type="ECO:0000256" key="5">
    <source>
        <dbReference type="ARBA" id="ARBA00023180"/>
    </source>
</evidence>
<evidence type="ECO:0000259" key="8">
    <source>
        <dbReference type="PROSITE" id="PS51551"/>
    </source>
</evidence>
<keyword evidence="4" id="KW-1015">Disulfide bond</keyword>
<reference evidence="10" key="1">
    <citation type="submission" date="2021-01" db="EMBL/GenBank/DDBJ databases">
        <title>Caligus Genome Assembly.</title>
        <authorList>
            <person name="Gallardo-Escarate C."/>
        </authorList>
    </citation>
    <scope>NUCLEOTIDE SEQUENCE [LARGE SCALE GENOMIC DNA]</scope>
</reference>
<evidence type="ECO:0000313" key="9">
    <source>
        <dbReference type="EMBL" id="QQP41697.1"/>
    </source>
</evidence>
<comment type="similarity">
    <text evidence="6">Belongs to the ephrin family.</text>
</comment>
<keyword evidence="10" id="KW-1185">Reference proteome</keyword>
<keyword evidence="3" id="KW-0472">Membrane</keyword>
<evidence type="ECO:0000256" key="7">
    <source>
        <dbReference type="SAM" id="SignalP"/>
    </source>
</evidence>
<evidence type="ECO:0000256" key="1">
    <source>
        <dbReference type="ARBA" id="ARBA00004370"/>
    </source>
</evidence>
<keyword evidence="2 7" id="KW-0732">Signal</keyword>
<name>A0A7T8K079_CALRO</name>
<keyword evidence="5" id="KW-0325">Glycoprotein</keyword>
<dbReference type="Pfam" id="PF00812">
    <property type="entry name" value="Ephrin"/>
    <property type="match status" value="2"/>
</dbReference>
<dbReference type="GO" id="GO:0048013">
    <property type="term" value="P:ephrin receptor signaling pathway"/>
    <property type="evidence" value="ECO:0007669"/>
    <property type="project" value="TreeGrafter"/>
</dbReference>
<feature type="chain" id="PRO_5031422388" evidence="7">
    <location>
        <begin position="30"/>
        <end position="134"/>
    </location>
</feature>
<dbReference type="PANTHER" id="PTHR11304">
    <property type="entry name" value="EPHRIN"/>
    <property type="match status" value="1"/>
</dbReference>
<dbReference type="InterPro" id="IPR031328">
    <property type="entry name" value="Ephrin"/>
</dbReference>
<dbReference type="OrthoDB" id="6250301at2759"/>
<dbReference type="PROSITE" id="PS51551">
    <property type="entry name" value="EPHRIN_RBD_2"/>
    <property type="match status" value="1"/>
</dbReference>
<dbReference type="GO" id="GO:0005886">
    <property type="term" value="C:plasma membrane"/>
    <property type="evidence" value="ECO:0007669"/>
    <property type="project" value="TreeGrafter"/>
</dbReference>
<dbReference type="SUPFAM" id="SSF49503">
    <property type="entry name" value="Cupredoxins"/>
    <property type="match status" value="1"/>
</dbReference>
<evidence type="ECO:0000256" key="3">
    <source>
        <dbReference type="ARBA" id="ARBA00023136"/>
    </source>
</evidence>
<feature type="non-terminal residue" evidence="9">
    <location>
        <position position="1"/>
    </location>
</feature>
<proteinExistence type="inferred from homology"/>
<feature type="domain" description="Ephrin RBD" evidence="8">
    <location>
        <begin position="28"/>
        <end position="134"/>
    </location>
</feature>
<evidence type="ECO:0000313" key="10">
    <source>
        <dbReference type="Proteomes" id="UP000595437"/>
    </source>
</evidence>
<dbReference type="InterPro" id="IPR001799">
    <property type="entry name" value="Ephrin_RBD"/>
</dbReference>
<dbReference type="InterPro" id="IPR008972">
    <property type="entry name" value="Cupredoxin"/>
</dbReference>
<gene>
    <name evidence="9" type="ORF">FKW44_016155</name>
</gene>